<dbReference type="Gene3D" id="3.40.630.30">
    <property type="match status" value="1"/>
</dbReference>
<dbReference type="GO" id="GO:0016747">
    <property type="term" value="F:acyltransferase activity, transferring groups other than amino-acyl groups"/>
    <property type="evidence" value="ECO:0007669"/>
    <property type="project" value="InterPro"/>
</dbReference>
<feature type="domain" description="N-acetyltransferase" evidence="1">
    <location>
        <begin position="5"/>
        <end position="159"/>
    </location>
</feature>
<dbReference type="STRING" id="1237149.C900_01961"/>
<proteinExistence type="predicted"/>
<dbReference type="PROSITE" id="PS51186">
    <property type="entry name" value="GNAT"/>
    <property type="match status" value="1"/>
</dbReference>
<gene>
    <name evidence="2" type="ORF">C900_01961</name>
</gene>
<dbReference type="InterPro" id="IPR000182">
    <property type="entry name" value="GNAT_dom"/>
</dbReference>
<name>L8JSL7_9BACT</name>
<dbReference type="Pfam" id="PF00583">
    <property type="entry name" value="Acetyltransf_1"/>
    <property type="match status" value="1"/>
</dbReference>
<sequence length="172" mass="20299">MACQYEVRNTGKADLDLIFDLFEQSIIYQEKRGYPVWKNYDRNAIVKDIENKNQYKVMINAKPAIVFSVCYVDKIIWRERDKGESIYLHRIVVNPEFKGQKLFGKILEWAISHCKKHGLSSIRMDTWTANPTIIDYYKNFGFNFVENFITPDTPELPVHNRNLALTLLEFNL</sequence>
<evidence type="ECO:0000313" key="3">
    <source>
        <dbReference type="Proteomes" id="UP000011135"/>
    </source>
</evidence>
<organism evidence="2 3">
    <name type="scientific">Fulvivirga imtechensis AK7</name>
    <dbReference type="NCBI Taxonomy" id="1237149"/>
    <lineage>
        <taxon>Bacteria</taxon>
        <taxon>Pseudomonadati</taxon>
        <taxon>Bacteroidota</taxon>
        <taxon>Cytophagia</taxon>
        <taxon>Cytophagales</taxon>
        <taxon>Fulvivirgaceae</taxon>
        <taxon>Fulvivirga</taxon>
    </lineage>
</organism>
<evidence type="ECO:0000259" key="1">
    <source>
        <dbReference type="PROSITE" id="PS51186"/>
    </source>
</evidence>
<dbReference type="SUPFAM" id="SSF55729">
    <property type="entry name" value="Acyl-CoA N-acyltransferases (Nat)"/>
    <property type="match status" value="1"/>
</dbReference>
<comment type="caution">
    <text evidence="2">The sequence shown here is derived from an EMBL/GenBank/DDBJ whole genome shotgun (WGS) entry which is preliminary data.</text>
</comment>
<protein>
    <submittedName>
        <fullName evidence="2">GCN5-related N-acetyltransferase</fullName>
    </submittedName>
</protein>
<keyword evidence="2" id="KW-0808">Transferase</keyword>
<keyword evidence="3" id="KW-1185">Reference proteome</keyword>
<dbReference type="AlphaFoldDB" id="L8JSL7"/>
<reference evidence="2 3" key="1">
    <citation type="submission" date="2012-12" db="EMBL/GenBank/DDBJ databases">
        <title>Genome assembly of Fulvivirga imtechensis AK7.</title>
        <authorList>
            <person name="Nupur N."/>
            <person name="Khatri I."/>
            <person name="Kumar R."/>
            <person name="Subramanian S."/>
            <person name="Pinnaka A."/>
        </authorList>
    </citation>
    <scope>NUCLEOTIDE SEQUENCE [LARGE SCALE GENOMIC DNA]</scope>
    <source>
        <strain evidence="2 3">AK7</strain>
    </source>
</reference>
<dbReference type="eggNOG" id="COG0454">
    <property type="taxonomic scope" value="Bacteria"/>
</dbReference>
<dbReference type="CDD" id="cd04301">
    <property type="entry name" value="NAT_SF"/>
    <property type="match status" value="1"/>
</dbReference>
<dbReference type="Proteomes" id="UP000011135">
    <property type="component" value="Unassembled WGS sequence"/>
</dbReference>
<accession>L8JSL7</accession>
<dbReference type="OrthoDB" id="758560at2"/>
<dbReference type="RefSeq" id="WP_009579408.1">
    <property type="nucleotide sequence ID" value="NZ_AMZN01000029.1"/>
</dbReference>
<evidence type="ECO:0000313" key="2">
    <source>
        <dbReference type="EMBL" id="ELR71966.1"/>
    </source>
</evidence>
<dbReference type="EMBL" id="AMZN01000029">
    <property type="protein sequence ID" value="ELR71966.1"/>
    <property type="molecule type" value="Genomic_DNA"/>
</dbReference>
<dbReference type="InterPro" id="IPR016181">
    <property type="entry name" value="Acyl_CoA_acyltransferase"/>
</dbReference>